<organism evidence="1 2">
    <name type="scientific">Sphaerisporangium rubeum</name>
    <dbReference type="NCBI Taxonomy" id="321317"/>
    <lineage>
        <taxon>Bacteria</taxon>
        <taxon>Bacillati</taxon>
        <taxon>Actinomycetota</taxon>
        <taxon>Actinomycetes</taxon>
        <taxon>Streptosporangiales</taxon>
        <taxon>Streptosporangiaceae</taxon>
        <taxon>Sphaerisporangium</taxon>
    </lineage>
</organism>
<protein>
    <submittedName>
        <fullName evidence="1">Uncharacterized protein</fullName>
    </submittedName>
</protein>
<dbReference type="RefSeq" id="WP_184987212.1">
    <property type="nucleotide sequence ID" value="NZ_BAAALO010000006.1"/>
</dbReference>
<comment type="caution">
    <text evidence="1">The sequence shown here is derived from an EMBL/GenBank/DDBJ whole genome shotgun (WGS) entry which is preliminary data.</text>
</comment>
<dbReference type="EMBL" id="JACHIU010000001">
    <property type="protein sequence ID" value="MBB6476885.1"/>
    <property type="molecule type" value="Genomic_DNA"/>
</dbReference>
<evidence type="ECO:0000313" key="1">
    <source>
        <dbReference type="EMBL" id="MBB6476885.1"/>
    </source>
</evidence>
<accession>A0A7X0M9Q5</accession>
<name>A0A7X0M9Q5_9ACTN</name>
<gene>
    <name evidence="1" type="ORF">BJ992_006316</name>
</gene>
<evidence type="ECO:0000313" key="2">
    <source>
        <dbReference type="Proteomes" id="UP000555564"/>
    </source>
</evidence>
<dbReference type="Proteomes" id="UP000555564">
    <property type="component" value="Unassembled WGS sequence"/>
</dbReference>
<reference evidence="1 2" key="1">
    <citation type="submission" date="2020-08" db="EMBL/GenBank/DDBJ databases">
        <title>Sequencing the genomes of 1000 actinobacteria strains.</title>
        <authorList>
            <person name="Klenk H.-P."/>
        </authorList>
    </citation>
    <scope>NUCLEOTIDE SEQUENCE [LARGE SCALE GENOMIC DNA]</scope>
    <source>
        <strain evidence="1 2">DSM 44936</strain>
    </source>
</reference>
<dbReference type="AlphaFoldDB" id="A0A7X0M9Q5"/>
<keyword evidence="2" id="KW-1185">Reference proteome</keyword>
<proteinExistence type="predicted"/>
<sequence length="59" mass="5781">MAASAREDRHAAEGGRHGLLQGVAQAFGVGVGGLNEHFVVDEKPQLGGGVVGGEGVDGG</sequence>